<keyword evidence="7 8" id="KW-0472">Membrane</keyword>
<dbReference type="EMBL" id="JRES01001055">
    <property type="protein sequence ID" value="KNC25957.1"/>
    <property type="molecule type" value="Genomic_DNA"/>
</dbReference>
<accession>A0A0L0C122</accession>
<dbReference type="PANTHER" id="PTHR11785:SF240">
    <property type="entry name" value="LD25378P"/>
    <property type="match status" value="1"/>
</dbReference>
<comment type="caution">
    <text evidence="9">The sequence shown here is derived from an EMBL/GenBank/DDBJ whole genome shotgun (WGS) entry which is preliminary data.</text>
</comment>
<dbReference type="InterPro" id="IPR002293">
    <property type="entry name" value="AA/rel_permease1"/>
</dbReference>
<feature type="transmembrane region" description="Helical" evidence="8">
    <location>
        <begin position="427"/>
        <end position="449"/>
    </location>
</feature>
<evidence type="ECO:0000256" key="6">
    <source>
        <dbReference type="ARBA" id="ARBA00022989"/>
    </source>
</evidence>
<feature type="transmembrane region" description="Helical" evidence="8">
    <location>
        <begin position="199"/>
        <end position="219"/>
    </location>
</feature>
<feature type="transmembrane region" description="Helical" evidence="8">
    <location>
        <begin position="169"/>
        <end position="187"/>
    </location>
</feature>
<reference evidence="9 10" key="1">
    <citation type="journal article" date="2015" name="Nat. Commun.">
        <title>Lucilia cuprina genome unlocks parasitic fly biology to underpin future interventions.</title>
        <authorList>
            <person name="Anstead C.A."/>
            <person name="Korhonen P.K."/>
            <person name="Young N.D."/>
            <person name="Hall R.S."/>
            <person name="Jex A.R."/>
            <person name="Murali S.C."/>
            <person name="Hughes D.S."/>
            <person name="Lee S.F."/>
            <person name="Perry T."/>
            <person name="Stroehlein A.J."/>
            <person name="Ansell B.R."/>
            <person name="Breugelmans B."/>
            <person name="Hofmann A."/>
            <person name="Qu J."/>
            <person name="Dugan S."/>
            <person name="Lee S.L."/>
            <person name="Chao H."/>
            <person name="Dinh H."/>
            <person name="Han Y."/>
            <person name="Doddapaneni H.V."/>
            <person name="Worley K.C."/>
            <person name="Muzny D.M."/>
            <person name="Ioannidis P."/>
            <person name="Waterhouse R.M."/>
            <person name="Zdobnov E.M."/>
            <person name="James P.J."/>
            <person name="Bagnall N.H."/>
            <person name="Kotze A.C."/>
            <person name="Gibbs R.A."/>
            <person name="Richards S."/>
            <person name="Batterham P."/>
            <person name="Gasser R.B."/>
        </authorList>
    </citation>
    <scope>NUCLEOTIDE SEQUENCE [LARGE SCALE GENOMIC DNA]</scope>
    <source>
        <strain evidence="9 10">LS</strain>
        <tissue evidence="9">Full body</tissue>
    </source>
</reference>
<proteinExistence type="inferred from homology"/>
<evidence type="ECO:0000313" key="9">
    <source>
        <dbReference type="EMBL" id="KNC25957.1"/>
    </source>
</evidence>
<evidence type="ECO:0000313" key="10">
    <source>
        <dbReference type="Proteomes" id="UP000037069"/>
    </source>
</evidence>
<dbReference type="PIRSF" id="PIRSF006060">
    <property type="entry name" value="AA_transporter"/>
    <property type="match status" value="1"/>
</dbReference>
<dbReference type="Pfam" id="PF13520">
    <property type="entry name" value="AA_permease_2"/>
    <property type="match status" value="1"/>
</dbReference>
<feature type="transmembrane region" description="Helical" evidence="8">
    <location>
        <begin position="239"/>
        <end position="259"/>
    </location>
</feature>
<dbReference type="Gene3D" id="1.20.1740.10">
    <property type="entry name" value="Amino acid/polyamine transporter I"/>
    <property type="match status" value="1"/>
</dbReference>
<dbReference type="OMA" id="PFWPSCE"/>
<dbReference type="GO" id="GO:0005886">
    <property type="term" value="C:plasma membrane"/>
    <property type="evidence" value="ECO:0007669"/>
    <property type="project" value="UniProtKB-SubCell"/>
</dbReference>
<feature type="transmembrane region" description="Helical" evidence="8">
    <location>
        <begin position="316"/>
        <end position="342"/>
    </location>
</feature>
<comment type="similarity">
    <text evidence="2">Belongs to the amino acid-polyamine-organocation (APC) superfamily. L-type amino acid transporter (LAT) (TC 2.A.3.8) family.</text>
</comment>
<feature type="transmembrane region" description="Helical" evidence="8">
    <location>
        <begin position="49"/>
        <end position="69"/>
    </location>
</feature>
<keyword evidence="3" id="KW-0813">Transport</keyword>
<keyword evidence="10" id="KW-1185">Reference proteome</keyword>
<evidence type="ECO:0000256" key="2">
    <source>
        <dbReference type="ARBA" id="ARBA00007040"/>
    </source>
</evidence>
<evidence type="ECO:0000256" key="7">
    <source>
        <dbReference type="ARBA" id="ARBA00023136"/>
    </source>
</evidence>
<feature type="transmembrane region" description="Helical" evidence="8">
    <location>
        <begin position="271"/>
        <end position="296"/>
    </location>
</feature>
<keyword evidence="5 8" id="KW-0812">Transmembrane</keyword>
<feature type="transmembrane region" description="Helical" evidence="8">
    <location>
        <begin position="393"/>
        <end position="415"/>
    </location>
</feature>
<evidence type="ECO:0008006" key="11">
    <source>
        <dbReference type="Google" id="ProtNLM"/>
    </source>
</evidence>
<feature type="transmembrane region" description="Helical" evidence="8">
    <location>
        <begin position="117"/>
        <end position="140"/>
    </location>
</feature>
<comment type="subcellular location">
    <subcellularLocation>
        <location evidence="1">Cell membrane</location>
        <topology evidence="1">Multi-pass membrane protein</topology>
    </subcellularLocation>
</comment>
<dbReference type="OrthoDB" id="3257095at2759"/>
<organism evidence="9 10">
    <name type="scientific">Lucilia cuprina</name>
    <name type="common">Green bottle fly</name>
    <name type="synonym">Australian sheep blowfly</name>
    <dbReference type="NCBI Taxonomy" id="7375"/>
    <lineage>
        <taxon>Eukaryota</taxon>
        <taxon>Metazoa</taxon>
        <taxon>Ecdysozoa</taxon>
        <taxon>Arthropoda</taxon>
        <taxon>Hexapoda</taxon>
        <taxon>Insecta</taxon>
        <taxon>Pterygota</taxon>
        <taxon>Neoptera</taxon>
        <taxon>Endopterygota</taxon>
        <taxon>Diptera</taxon>
        <taxon>Brachycera</taxon>
        <taxon>Muscomorpha</taxon>
        <taxon>Oestroidea</taxon>
        <taxon>Calliphoridae</taxon>
        <taxon>Luciliinae</taxon>
        <taxon>Lucilia</taxon>
    </lineage>
</organism>
<dbReference type="InterPro" id="IPR050598">
    <property type="entry name" value="AminoAcid_Transporter"/>
</dbReference>
<keyword evidence="6 8" id="KW-1133">Transmembrane helix</keyword>
<dbReference type="STRING" id="7375.A0A0L0C122"/>
<gene>
    <name evidence="9" type="ORF">FF38_04644</name>
</gene>
<evidence type="ECO:0000256" key="4">
    <source>
        <dbReference type="ARBA" id="ARBA00022475"/>
    </source>
</evidence>
<dbReference type="FunFam" id="1.20.1740.10:FF:000003">
    <property type="entry name" value="Y+L amino acid transporter 1 isoform X1"/>
    <property type="match status" value="1"/>
</dbReference>
<dbReference type="AlphaFoldDB" id="A0A0L0C122"/>
<feature type="transmembrane region" description="Helical" evidence="8">
    <location>
        <begin position="455"/>
        <end position="473"/>
    </location>
</feature>
<evidence type="ECO:0000256" key="5">
    <source>
        <dbReference type="ARBA" id="ARBA00022692"/>
    </source>
</evidence>
<feature type="transmembrane region" description="Helical" evidence="8">
    <location>
        <begin position="81"/>
        <end position="105"/>
    </location>
</feature>
<feature type="transmembrane region" description="Helical" evidence="8">
    <location>
        <begin position="363"/>
        <end position="387"/>
    </location>
</feature>
<keyword evidence="4" id="KW-1003">Cell membrane</keyword>
<protein>
    <recommendedName>
        <fullName evidence="11">Y+L amino acid transporter 2</fullName>
    </recommendedName>
</protein>
<dbReference type="PANTHER" id="PTHR11785">
    <property type="entry name" value="AMINO ACID TRANSPORTER"/>
    <property type="match status" value="1"/>
</dbReference>
<evidence type="ECO:0000256" key="1">
    <source>
        <dbReference type="ARBA" id="ARBA00004651"/>
    </source>
</evidence>
<name>A0A0L0C122_LUCCU</name>
<dbReference type="GO" id="GO:0015179">
    <property type="term" value="F:L-amino acid transmembrane transporter activity"/>
    <property type="evidence" value="ECO:0007669"/>
    <property type="project" value="TreeGrafter"/>
</dbReference>
<dbReference type="Proteomes" id="UP000037069">
    <property type="component" value="Unassembled WGS sequence"/>
</dbReference>
<evidence type="ECO:0000256" key="8">
    <source>
        <dbReference type="SAM" id="Phobius"/>
    </source>
</evidence>
<sequence length="505" mass="55211">MARIQAGDNLVPRQVFEMPSTTAVADNSKDVQNCDSSSQGSGVKLKKRIGLLDGVAIIVGVIVGAGIFVSPKGVLKYSGSIGQSLIVWVLCGILSMVGALCYAELGTMIPKSGGDYAYIGTAFGPLPAFLYLWVALLVLVPTGNAITALTFAQYLLQPFWPSCEAPAEAIQLLAAVITCILTVINCYNVKWVTRVTDIFTGTKVFALLVIVAAGAWYLFAGNTENWNEPMKGTLTQPGLIALAFYNGLFSYSGWNYLNFVTEELKDPYKNLPKAICISMPVVTIIYVVANIAYFSVLTPEEMLSSNAVAVTFGDRMLGFMAWLMPFFVACSTFGSLNGAIFASSRLFFVGARNGHLPAAISLINVNCLTPVPSLIFLCVLTLILLFIKDVYALINYVSYVEALFTLISVSGLLWLRYKQPKTERPIRVNLALPIVFLIICLFLVISSFFQSPLEVGIGTAIILSGIPVYYMTIHRPVEWLTNMSQAINMWCSKFFICMPNQEKFD</sequence>
<evidence type="ECO:0000256" key="3">
    <source>
        <dbReference type="ARBA" id="ARBA00022448"/>
    </source>
</evidence>